<dbReference type="Gene3D" id="3.30.70.100">
    <property type="match status" value="1"/>
</dbReference>
<feature type="domain" description="Cyclic nucleotide-binding" evidence="7">
    <location>
        <begin position="345"/>
        <end position="460"/>
    </location>
</feature>
<dbReference type="SUPFAM" id="SSF50182">
    <property type="entry name" value="Sm-like ribonucleoproteins"/>
    <property type="match status" value="1"/>
</dbReference>
<sequence length="492" mass="57511">MFDINWLKSHYSDILIIAFIVIIFFFFKLIISKFTKRFNLNKSIGRVLNYTFIIIIIEFTKPKIALSPLLDTVSIFIEVSLIIFIFYNLIINVYIKDYLIHYKGKQIKHILIDIIKLVFLTIFILTILRTVFKVDLITILTPSAILTAIIGLSMKDTIGNLISGLIIQIEKPFDVGDWIKIDDYVGQITEINWRYTKLKTLDNIFLIIPNNNISSGNLLNYNRPEKEMRILLEIGVSYDTPPDKLKSVVKKVLLSSIHVDKSKDVNVYLKRYNDFSIDYDIAFWIKEYKFTREARDEIYSALWYEFKLAGIEIPFPIRTIINKEPTQIESKIDKNLVSDFKKLEIFNTLSETTIENLIRFSNIHTYPENFIIIEENEQGESMFIILDGLVEVFKDNKKLSELKSGDFFGEMSLLTGERRSATVVTKSECKIVEISRPVFKVFLEKDKKLMDAVNKIFQQRIADLKKNRITSKDIKEIEKNLFAKFKKLFNLN</sequence>
<dbReference type="AlphaFoldDB" id="A0A5A8F6Q3"/>
<evidence type="ECO:0000256" key="1">
    <source>
        <dbReference type="ARBA" id="ARBA00004127"/>
    </source>
</evidence>
<dbReference type="InterPro" id="IPR014710">
    <property type="entry name" value="RmlC-like_jellyroll"/>
</dbReference>
<dbReference type="CDD" id="cd00038">
    <property type="entry name" value="CAP_ED"/>
    <property type="match status" value="1"/>
</dbReference>
<dbReference type="InterPro" id="IPR045275">
    <property type="entry name" value="MscS_archaea/bacteria_type"/>
</dbReference>
<keyword evidence="4 6" id="KW-1133">Transmembrane helix</keyword>
<keyword evidence="9" id="KW-1185">Reference proteome</keyword>
<evidence type="ECO:0000313" key="8">
    <source>
        <dbReference type="EMBL" id="KAA0258519.1"/>
    </source>
</evidence>
<dbReference type="SMART" id="SM00100">
    <property type="entry name" value="cNMP"/>
    <property type="match status" value="1"/>
</dbReference>
<dbReference type="InterPro" id="IPR006685">
    <property type="entry name" value="MscS_channel_2nd"/>
</dbReference>
<dbReference type="RefSeq" id="WP_149266075.1">
    <property type="nucleotide sequence ID" value="NZ_VFJB01000004.1"/>
</dbReference>
<name>A0A5A8F6Q3_9BACT</name>
<feature type="transmembrane region" description="Helical" evidence="6">
    <location>
        <begin position="14"/>
        <end position="31"/>
    </location>
</feature>
<dbReference type="SUPFAM" id="SSF51206">
    <property type="entry name" value="cAMP-binding domain-like"/>
    <property type="match status" value="1"/>
</dbReference>
<dbReference type="Pfam" id="PF21082">
    <property type="entry name" value="MS_channel_3rd"/>
    <property type="match status" value="1"/>
</dbReference>
<feature type="transmembrane region" description="Helical" evidence="6">
    <location>
        <begin position="134"/>
        <end position="152"/>
    </location>
</feature>
<dbReference type="Gene3D" id="1.10.287.1260">
    <property type="match status" value="1"/>
</dbReference>
<dbReference type="InterPro" id="IPR023408">
    <property type="entry name" value="MscS_beta-dom_sf"/>
</dbReference>
<accession>A0A5A8F6Q3</accession>
<keyword evidence="3 6" id="KW-0812">Transmembrane</keyword>
<dbReference type="EMBL" id="VFJB01000004">
    <property type="protein sequence ID" value="KAA0258519.1"/>
    <property type="molecule type" value="Genomic_DNA"/>
</dbReference>
<dbReference type="PROSITE" id="PS00889">
    <property type="entry name" value="CNMP_BINDING_2"/>
    <property type="match status" value="1"/>
</dbReference>
<dbReference type="OrthoDB" id="9809206at2"/>
<evidence type="ECO:0000256" key="5">
    <source>
        <dbReference type="ARBA" id="ARBA00023136"/>
    </source>
</evidence>
<comment type="caution">
    <text evidence="8">The sequence shown here is derived from an EMBL/GenBank/DDBJ whole genome shotgun (WGS) entry which is preliminary data.</text>
</comment>
<evidence type="ECO:0000256" key="2">
    <source>
        <dbReference type="ARBA" id="ARBA00008017"/>
    </source>
</evidence>
<organism evidence="8 9">
    <name type="scientific">Deferribacter autotrophicus</name>
    <dbReference type="NCBI Taxonomy" id="500465"/>
    <lineage>
        <taxon>Bacteria</taxon>
        <taxon>Pseudomonadati</taxon>
        <taxon>Deferribacterota</taxon>
        <taxon>Deferribacteres</taxon>
        <taxon>Deferribacterales</taxon>
        <taxon>Deferribacteraceae</taxon>
        <taxon>Deferribacter</taxon>
    </lineage>
</organism>
<proteinExistence type="inferred from homology"/>
<dbReference type="InterPro" id="IPR049278">
    <property type="entry name" value="MS_channel_C"/>
</dbReference>
<evidence type="ECO:0000256" key="4">
    <source>
        <dbReference type="ARBA" id="ARBA00022989"/>
    </source>
</evidence>
<feature type="transmembrane region" description="Helical" evidence="6">
    <location>
        <begin position="107"/>
        <end position="128"/>
    </location>
</feature>
<protein>
    <submittedName>
        <fullName evidence="8">Mechanosensitive ion channel</fullName>
    </submittedName>
</protein>
<dbReference type="Proteomes" id="UP000322876">
    <property type="component" value="Unassembled WGS sequence"/>
</dbReference>
<dbReference type="InterPro" id="IPR018488">
    <property type="entry name" value="cNMP-bd_CS"/>
</dbReference>
<feature type="transmembrane region" description="Helical" evidence="6">
    <location>
        <begin position="72"/>
        <end position="95"/>
    </location>
</feature>
<dbReference type="GO" id="GO:0008381">
    <property type="term" value="F:mechanosensitive monoatomic ion channel activity"/>
    <property type="evidence" value="ECO:0007669"/>
    <property type="project" value="InterPro"/>
</dbReference>
<dbReference type="InterPro" id="IPR000595">
    <property type="entry name" value="cNMP-bd_dom"/>
</dbReference>
<dbReference type="PANTHER" id="PTHR30221">
    <property type="entry name" value="SMALL-CONDUCTANCE MECHANOSENSITIVE CHANNEL"/>
    <property type="match status" value="1"/>
</dbReference>
<dbReference type="Pfam" id="PF00027">
    <property type="entry name" value="cNMP_binding"/>
    <property type="match status" value="1"/>
</dbReference>
<gene>
    <name evidence="8" type="ORF">FHQ18_05015</name>
</gene>
<comment type="similarity">
    <text evidence="2">Belongs to the MscS (TC 1.A.23) family.</text>
</comment>
<evidence type="ECO:0000259" key="7">
    <source>
        <dbReference type="PROSITE" id="PS50042"/>
    </source>
</evidence>
<dbReference type="GO" id="GO:0012505">
    <property type="term" value="C:endomembrane system"/>
    <property type="evidence" value="ECO:0007669"/>
    <property type="project" value="UniProtKB-SubCell"/>
</dbReference>
<dbReference type="Pfam" id="PF00924">
    <property type="entry name" value="MS_channel_2nd"/>
    <property type="match status" value="1"/>
</dbReference>
<evidence type="ECO:0000256" key="3">
    <source>
        <dbReference type="ARBA" id="ARBA00022692"/>
    </source>
</evidence>
<keyword evidence="5 6" id="KW-0472">Membrane</keyword>
<dbReference type="PROSITE" id="PS50042">
    <property type="entry name" value="CNMP_BINDING_3"/>
    <property type="match status" value="1"/>
</dbReference>
<dbReference type="InterPro" id="IPR018490">
    <property type="entry name" value="cNMP-bd_dom_sf"/>
</dbReference>
<reference evidence="8 9" key="1">
    <citation type="submission" date="2019-06" db="EMBL/GenBank/DDBJ databases">
        <title>Genomic insights into carbon and energy metabolism of Deferribacter autotrophicus revealed new metabolic traits in the phylum Deferribacteres.</title>
        <authorList>
            <person name="Slobodkin A.I."/>
            <person name="Slobodkina G.B."/>
            <person name="Allioux M."/>
            <person name="Alain K."/>
            <person name="Jebbar M."/>
            <person name="Shadrin V."/>
            <person name="Kublanov I.V."/>
            <person name="Toshchakov S.V."/>
            <person name="Bonch-Osmolovskaya E.A."/>
        </authorList>
    </citation>
    <scope>NUCLEOTIDE SEQUENCE [LARGE SCALE GENOMIC DNA]</scope>
    <source>
        <strain evidence="8 9">SL50</strain>
    </source>
</reference>
<dbReference type="PANTHER" id="PTHR30221:SF1">
    <property type="entry name" value="SMALL-CONDUCTANCE MECHANOSENSITIVE CHANNEL"/>
    <property type="match status" value="1"/>
</dbReference>
<evidence type="ECO:0000313" key="9">
    <source>
        <dbReference type="Proteomes" id="UP000322876"/>
    </source>
</evidence>
<dbReference type="InterPro" id="IPR010920">
    <property type="entry name" value="LSM_dom_sf"/>
</dbReference>
<dbReference type="GO" id="GO:0016020">
    <property type="term" value="C:membrane"/>
    <property type="evidence" value="ECO:0007669"/>
    <property type="project" value="InterPro"/>
</dbReference>
<evidence type="ECO:0000256" key="6">
    <source>
        <dbReference type="SAM" id="Phobius"/>
    </source>
</evidence>
<dbReference type="Gene3D" id="2.30.30.60">
    <property type="match status" value="1"/>
</dbReference>
<comment type="subcellular location">
    <subcellularLocation>
        <location evidence="1">Endomembrane system</location>
        <topology evidence="1">Multi-pass membrane protein</topology>
    </subcellularLocation>
</comment>
<dbReference type="Gene3D" id="2.60.120.10">
    <property type="entry name" value="Jelly Rolls"/>
    <property type="match status" value="1"/>
</dbReference>